<keyword evidence="18" id="KW-1185">Reference proteome</keyword>
<dbReference type="PROSITE" id="PS51003">
    <property type="entry name" value="CYTB_CTER"/>
    <property type="match status" value="1"/>
</dbReference>
<evidence type="ECO:0000256" key="10">
    <source>
        <dbReference type="ARBA" id="ARBA00022982"/>
    </source>
</evidence>
<evidence type="ECO:0000256" key="5">
    <source>
        <dbReference type="ARBA" id="ARBA00022617"/>
    </source>
</evidence>
<keyword evidence="13" id="KW-0496">Mitochondrion</keyword>
<keyword evidence="12" id="KW-0408">Iron</keyword>
<dbReference type="STRING" id="37546.A0A1B0FB87"/>
<reference evidence="17" key="1">
    <citation type="submission" date="2020-05" db="UniProtKB">
        <authorList>
            <consortium name="EnsemblMetazoa"/>
        </authorList>
    </citation>
    <scope>IDENTIFICATION</scope>
    <source>
        <strain evidence="17">Yale</strain>
    </source>
</reference>
<protein>
    <recommendedName>
        <fullName evidence="3">Cytochrome b</fullName>
    </recommendedName>
</protein>
<dbReference type="GO" id="GO:0009055">
    <property type="term" value="F:electron transfer activity"/>
    <property type="evidence" value="ECO:0007669"/>
    <property type="project" value="InterPro"/>
</dbReference>
<dbReference type="InterPro" id="IPR027387">
    <property type="entry name" value="Cytb/b6-like_sf"/>
</dbReference>
<evidence type="ECO:0000259" key="16">
    <source>
        <dbReference type="PROSITE" id="PS51003"/>
    </source>
</evidence>
<evidence type="ECO:0000256" key="11">
    <source>
        <dbReference type="ARBA" id="ARBA00022989"/>
    </source>
</evidence>
<keyword evidence="6" id="KW-0679">Respiratory chain</keyword>
<dbReference type="Gene3D" id="1.20.810.10">
    <property type="entry name" value="Cytochrome Bc1 Complex, Chain C"/>
    <property type="match status" value="1"/>
</dbReference>
<evidence type="ECO:0000256" key="12">
    <source>
        <dbReference type="ARBA" id="ARBA00023004"/>
    </source>
</evidence>
<keyword evidence="11 15" id="KW-1133">Transmembrane helix</keyword>
<keyword evidence="4" id="KW-0813">Transport</keyword>
<dbReference type="GO" id="GO:0046872">
    <property type="term" value="F:metal ion binding"/>
    <property type="evidence" value="ECO:0007669"/>
    <property type="project" value="UniProtKB-KW"/>
</dbReference>
<keyword evidence="9" id="KW-0999">Mitochondrion inner membrane</keyword>
<name>A0A1B0FB87_GLOMM</name>
<evidence type="ECO:0000256" key="1">
    <source>
        <dbReference type="ARBA" id="ARBA00004448"/>
    </source>
</evidence>
<dbReference type="GO" id="GO:0016491">
    <property type="term" value="F:oxidoreductase activity"/>
    <property type="evidence" value="ECO:0007669"/>
    <property type="project" value="UniProtKB-UniRule"/>
</dbReference>
<evidence type="ECO:0000256" key="2">
    <source>
        <dbReference type="ARBA" id="ARBA00011649"/>
    </source>
</evidence>
<dbReference type="InterPro" id="IPR036150">
    <property type="entry name" value="Cyt_b/b6_C_sf"/>
</dbReference>
<evidence type="ECO:0000256" key="3">
    <source>
        <dbReference type="ARBA" id="ARBA00013531"/>
    </source>
</evidence>
<keyword evidence="10" id="KW-0249">Electron transport</keyword>
<dbReference type="AlphaFoldDB" id="A0A1B0FB87"/>
<comment type="subcellular location">
    <subcellularLocation>
        <location evidence="1">Mitochondrion inner membrane</location>
        <topology evidence="1">Multi-pass membrane protein</topology>
    </subcellularLocation>
</comment>
<dbReference type="EnsemblMetazoa" id="GMOY000793-RA">
    <property type="protein sequence ID" value="GMOY000793-PA"/>
    <property type="gene ID" value="GMOY000793"/>
</dbReference>
<organism evidence="17 18">
    <name type="scientific">Glossina morsitans morsitans</name>
    <name type="common">Savannah tsetse fly</name>
    <dbReference type="NCBI Taxonomy" id="37546"/>
    <lineage>
        <taxon>Eukaryota</taxon>
        <taxon>Metazoa</taxon>
        <taxon>Ecdysozoa</taxon>
        <taxon>Arthropoda</taxon>
        <taxon>Hexapoda</taxon>
        <taxon>Insecta</taxon>
        <taxon>Pterygota</taxon>
        <taxon>Neoptera</taxon>
        <taxon>Endopterygota</taxon>
        <taxon>Diptera</taxon>
        <taxon>Brachycera</taxon>
        <taxon>Muscomorpha</taxon>
        <taxon>Hippoboscoidea</taxon>
        <taxon>Glossinidae</taxon>
        <taxon>Glossina</taxon>
    </lineage>
</organism>
<evidence type="ECO:0000256" key="9">
    <source>
        <dbReference type="ARBA" id="ARBA00022792"/>
    </source>
</evidence>
<dbReference type="InterPro" id="IPR005798">
    <property type="entry name" value="Cyt_b/b6_C"/>
</dbReference>
<dbReference type="Proteomes" id="UP000092444">
    <property type="component" value="Unassembled WGS sequence"/>
</dbReference>
<accession>A0A1B0FB87</accession>
<evidence type="ECO:0000256" key="14">
    <source>
        <dbReference type="ARBA" id="ARBA00023136"/>
    </source>
</evidence>
<keyword evidence="14 15" id="KW-0472">Membrane</keyword>
<evidence type="ECO:0000313" key="18">
    <source>
        <dbReference type="Proteomes" id="UP000092444"/>
    </source>
</evidence>
<keyword evidence="8" id="KW-0479">Metal-binding</keyword>
<feature type="transmembrane region" description="Helical" evidence="15">
    <location>
        <begin position="65"/>
        <end position="86"/>
    </location>
</feature>
<keyword evidence="5" id="KW-0349">Heme</keyword>
<feature type="domain" description="Cytochrome b/b6 C-terminal region profile" evidence="16">
    <location>
        <begin position="46"/>
        <end position="107"/>
    </location>
</feature>
<proteinExistence type="predicted"/>
<keyword evidence="7 15" id="KW-0812">Transmembrane</keyword>
<sequence length="107" mass="12249">MIKVSNYFIFSHNYGLYSICSTLRSNFFLRSYTAIITDTDLNKLTGLNSNVGKIPFHLCFTYRNVVGFIIILLILIILVLINPYLLGDPDNFIFADPFITTPHIQPE</sequence>
<evidence type="ECO:0000256" key="8">
    <source>
        <dbReference type="ARBA" id="ARBA00022723"/>
    </source>
</evidence>
<evidence type="ECO:0000313" key="17">
    <source>
        <dbReference type="EnsemblMetazoa" id="GMOY000793-PA"/>
    </source>
</evidence>
<dbReference type="GO" id="GO:0022900">
    <property type="term" value="P:electron transport chain"/>
    <property type="evidence" value="ECO:0007669"/>
    <property type="project" value="UniProtKB-UniRule"/>
</dbReference>
<dbReference type="EMBL" id="CCAG010020529">
    <property type="status" value="NOT_ANNOTATED_CDS"/>
    <property type="molecule type" value="Genomic_DNA"/>
</dbReference>
<evidence type="ECO:0000256" key="6">
    <source>
        <dbReference type="ARBA" id="ARBA00022660"/>
    </source>
</evidence>
<dbReference type="GO" id="GO:0005743">
    <property type="term" value="C:mitochondrial inner membrane"/>
    <property type="evidence" value="ECO:0007669"/>
    <property type="project" value="UniProtKB-SubCell"/>
</dbReference>
<evidence type="ECO:0000256" key="7">
    <source>
        <dbReference type="ARBA" id="ARBA00022692"/>
    </source>
</evidence>
<evidence type="ECO:0000256" key="15">
    <source>
        <dbReference type="SAM" id="Phobius"/>
    </source>
</evidence>
<evidence type="ECO:0000256" key="4">
    <source>
        <dbReference type="ARBA" id="ARBA00022448"/>
    </source>
</evidence>
<dbReference type="VEuPathDB" id="VectorBase:GMOY000793"/>
<dbReference type="SUPFAM" id="SSF81648">
    <property type="entry name" value="a domain/subunit of cytochrome bc1 complex (Ubiquinol-cytochrome c reductase)"/>
    <property type="match status" value="1"/>
</dbReference>
<comment type="subunit">
    <text evidence="2">The main subunits of complex b-c1 are: cytochrome b, cytochrome c1 and the Rieske protein.</text>
</comment>
<evidence type="ECO:0000256" key="13">
    <source>
        <dbReference type="ARBA" id="ARBA00023128"/>
    </source>
</evidence>